<feature type="chain" id="PRO_5009582344" description="Peptidoglycan binding-like domain-containing protein" evidence="3">
    <location>
        <begin position="27"/>
        <end position="1068"/>
    </location>
</feature>
<dbReference type="InterPro" id="IPR000033">
    <property type="entry name" value="LDLR_classB_rpt"/>
</dbReference>
<dbReference type="InterPro" id="IPR011042">
    <property type="entry name" value="6-blade_b-propeller_TolB-like"/>
</dbReference>
<dbReference type="EMBL" id="MHLB01000025">
    <property type="protein sequence ID" value="OGZ01985.1"/>
    <property type="molecule type" value="Genomic_DNA"/>
</dbReference>
<dbReference type="PANTHER" id="PTHR24104">
    <property type="entry name" value="E3 UBIQUITIN-PROTEIN LIGASE NHLRC1-RELATED"/>
    <property type="match status" value="1"/>
</dbReference>
<feature type="domain" description="Peptidoglycan binding-like" evidence="4">
    <location>
        <begin position="993"/>
        <end position="1040"/>
    </location>
</feature>
<comment type="caution">
    <text evidence="5">The sequence shown here is derived from an EMBL/GenBank/DDBJ whole genome shotgun (WGS) entry which is preliminary data.</text>
</comment>
<reference evidence="5 6" key="1">
    <citation type="journal article" date="2016" name="Nat. Commun.">
        <title>Thousands of microbial genomes shed light on interconnected biogeochemical processes in an aquifer system.</title>
        <authorList>
            <person name="Anantharaman K."/>
            <person name="Brown C.T."/>
            <person name="Hug L.A."/>
            <person name="Sharon I."/>
            <person name="Castelle C.J."/>
            <person name="Probst A.J."/>
            <person name="Thomas B.C."/>
            <person name="Singh A."/>
            <person name="Wilkins M.J."/>
            <person name="Karaoz U."/>
            <person name="Brodie E.L."/>
            <person name="Williams K.H."/>
            <person name="Hubbard S.S."/>
            <person name="Banfield J.F."/>
        </authorList>
    </citation>
    <scope>NUCLEOTIDE SEQUENCE [LARGE SCALE GENOMIC DNA]</scope>
</reference>
<dbReference type="SMART" id="SM00135">
    <property type="entry name" value="LY"/>
    <property type="match status" value="4"/>
</dbReference>
<dbReference type="InterPro" id="IPR036366">
    <property type="entry name" value="PGBDSf"/>
</dbReference>
<sequence>MKGKQAKIVFIFAAVFCAFLVYTAYANFNASDLLGQMDDSGNILYTRSDANNLQPNSRGLSGPNAVATDTTNHRLFVVDYLNNRVLVFNLDASNNLIDRVADYVLGQPDFTSNTANNGGRNAATMSSPVNAIFDPVHNRLFVADASNNRILVFDLSTIATGMNASYVLGQPDFTTATVAITQNGMWTSNSTTGISYDETNDRLFLAEYRTNRVLVFNVAPGTIANGMNASFVLGQTSFTSSTTATTQSGISGPGAVAYDATHTRLFTGEYNNQRVLVYDVATSTIANGMDASYVLGKPDFTTATGGTSATSTKNITGLKYDADNDRLFVADYTNNRILAFNVASGTLVNGMSASYVLGQATFGSSTAATTQSGLSLPVELAYDSGNKRLYVTDYTNNRIIAFNVDPATIANGANAVDALGQLDGSDNPVYTTANAQNTVAPNNKGLKTPTDIAIDSTHHRLFVADYGNSRVLVYNLDADNNLIDRTADYVLGQPDFNTSTTTITQSGGGSSVSVAYDATNNRLFVPEYSGNRVLVFDVSTITNGMNASYVLGQPNFTSSTASTTQSGTSGPYGVSYDDTYHRLFVGTDVTNNRVLVYDLSSGITNGMNASYVFGQPNFTSSTASTTASGLSGEVAPLYDGTHGRLFIADAGNNRVLVYNVTSTITNGMAASYVLGQTSFTSSVSARTQSGLSDPTSLAYDSASDLLYVGQYTNGRVSVFDVSSITNGENAIAVIGASSFTTSGAATTQGGTNRPYGLALDATRHRLYVVNYNSNRVTIYDLPTITSASLPSTATGDEYYQTINTSSTQGTTVSLSITSGTLPAGLFTEGSHFSGGPTSAGTYTFSLRAEDNNGAIGSFYSLPVSYTITVTSSTSRSASVGNSYGSQTGTGTPAWVSAPVPSEPVAIPSPAASTPPAAPKELAPLYARISELKAQVALLTSSVTSQTSFPSTPSAPSAPFSPLTIAALSSPLSSSSIPVSSYFFPRTLRIEDEGEDVKQLQIYLNTHGFIIAPDGPGSPGNETERYGAATYDAISRFQEAYERELLVPLGLTKGYGYFGPSTRKYVNGG</sequence>
<evidence type="ECO:0000256" key="2">
    <source>
        <dbReference type="PROSITE-ProRule" id="PRU00504"/>
    </source>
</evidence>
<feature type="signal peptide" evidence="3">
    <location>
        <begin position="1"/>
        <end position="26"/>
    </location>
</feature>
<dbReference type="InterPro" id="IPR050952">
    <property type="entry name" value="TRIM-NHL_E3_ligases"/>
</dbReference>
<dbReference type="Gene3D" id="2.120.10.30">
    <property type="entry name" value="TolB, C-terminal domain"/>
    <property type="match status" value="2"/>
</dbReference>
<dbReference type="SUPFAM" id="SSF75011">
    <property type="entry name" value="3-carboxy-cis,cis-mucoante lactonizing enzyme"/>
    <property type="match status" value="2"/>
</dbReference>
<dbReference type="Gene3D" id="2.40.10.500">
    <property type="match status" value="2"/>
</dbReference>
<dbReference type="Gene3D" id="2.60.40.10">
    <property type="entry name" value="Immunoglobulins"/>
    <property type="match status" value="1"/>
</dbReference>
<gene>
    <name evidence="5" type="ORF">A2946_00160</name>
</gene>
<dbReference type="SUPFAM" id="SSF47090">
    <property type="entry name" value="PGBD-like"/>
    <property type="match status" value="1"/>
</dbReference>
<evidence type="ECO:0000313" key="5">
    <source>
        <dbReference type="EMBL" id="OGZ01985.1"/>
    </source>
</evidence>
<dbReference type="Proteomes" id="UP000178348">
    <property type="component" value="Unassembled WGS sequence"/>
</dbReference>
<dbReference type="InterPro" id="IPR036365">
    <property type="entry name" value="PGBD-like_sf"/>
</dbReference>
<keyword evidence="1" id="KW-0677">Repeat</keyword>
<dbReference type="Gene3D" id="1.10.101.10">
    <property type="entry name" value="PGBD-like superfamily/PGBD"/>
    <property type="match status" value="1"/>
</dbReference>
<dbReference type="InterPro" id="IPR019405">
    <property type="entry name" value="Lactonase_7-beta_prop"/>
</dbReference>
<dbReference type="InterPro" id="IPR001258">
    <property type="entry name" value="NHL_repeat"/>
</dbReference>
<dbReference type="SUPFAM" id="SSF63825">
    <property type="entry name" value="YWTD domain"/>
    <property type="match status" value="1"/>
</dbReference>
<dbReference type="AlphaFoldDB" id="A0A1G2CKS3"/>
<dbReference type="Pfam" id="PF01471">
    <property type="entry name" value="PG_binding_1"/>
    <property type="match status" value="1"/>
</dbReference>
<feature type="repeat" description="NHL" evidence="2">
    <location>
        <begin position="441"/>
        <end position="477"/>
    </location>
</feature>
<dbReference type="GO" id="GO:0008270">
    <property type="term" value="F:zinc ion binding"/>
    <property type="evidence" value="ECO:0007669"/>
    <property type="project" value="UniProtKB-KW"/>
</dbReference>
<organism evidence="5 6">
    <name type="scientific">Candidatus Liptonbacteria bacterium RIFCSPLOWO2_01_FULL_53_13</name>
    <dbReference type="NCBI Taxonomy" id="1798651"/>
    <lineage>
        <taxon>Bacteria</taxon>
        <taxon>Candidatus Liptoniibacteriota</taxon>
    </lineage>
</organism>
<dbReference type="PROSITE" id="PS51125">
    <property type="entry name" value="NHL"/>
    <property type="match status" value="1"/>
</dbReference>
<protein>
    <recommendedName>
        <fullName evidence="4">Peptidoglycan binding-like domain-containing protein</fullName>
    </recommendedName>
</protein>
<name>A0A1G2CKS3_9BACT</name>
<dbReference type="InterPro" id="IPR002477">
    <property type="entry name" value="Peptidoglycan-bd-like"/>
</dbReference>
<keyword evidence="3" id="KW-0732">Signal</keyword>
<dbReference type="Pfam" id="PF10282">
    <property type="entry name" value="Lactonase"/>
    <property type="match status" value="1"/>
</dbReference>
<dbReference type="InterPro" id="IPR013783">
    <property type="entry name" value="Ig-like_fold"/>
</dbReference>
<evidence type="ECO:0000256" key="3">
    <source>
        <dbReference type="SAM" id="SignalP"/>
    </source>
</evidence>
<evidence type="ECO:0000313" key="6">
    <source>
        <dbReference type="Proteomes" id="UP000178348"/>
    </source>
</evidence>
<evidence type="ECO:0000259" key="4">
    <source>
        <dbReference type="Pfam" id="PF01471"/>
    </source>
</evidence>
<evidence type="ECO:0000256" key="1">
    <source>
        <dbReference type="ARBA" id="ARBA00022737"/>
    </source>
</evidence>
<dbReference type="PANTHER" id="PTHR24104:SF25">
    <property type="entry name" value="PROTEIN LIN-41"/>
    <property type="match status" value="1"/>
</dbReference>
<accession>A0A1G2CKS3</accession>
<proteinExistence type="predicted"/>